<gene>
    <name evidence="10" type="ORF">RBSH_02434</name>
</gene>
<comment type="subcellular location">
    <subcellularLocation>
        <location evidence="1 8">Cytoplasm</location>
    </subcellularLocation>
</comment>
<name>K5CEM5_RHOBT</name>
<evidence type="ECO:0000256" key="7">
    <source>
        <dbReference type="ARBA" id="ARBA00056181"/>
    </source>
</evidence>
<keyword evidence="5 8" id="KW-0963">Cytoplasm</keyword>
<protein>
    <recommendedName>
        <fullName evidence="8">Phosphate-specific transport system accessory protein PhoU</fullName>
    </recommendedName>
</protein>
<comment type="subunit">
    <text evidence="3 8">Homodimer.</text>
</comment>
<dbReference type="GO" id="GO:0030643">
    <property type="term" value="P:intracellular phosphate ion homeostasis"/>
    <property type="evidence" value="ECO:0007669"/>
    <property type="project" value="InterPro"/>
</dbReference>
<sequence length="239" mass="27403">MADHVRRAAALESRMSKHLHRAVQDLRTDLVEQFGVVEQMINMSVRALVERRPDMAVQVIETDDKVDAKDIRIEEECLKLLALYQPVAIDLRWMVSAIKLNGDLERMADLACNIAERSKSLDLFPLFKVPDDINQMVTITLEMVRSALDSFIEQDAELAREVISRDDEVDRLNVELIEELQSMMKTDTDWIEPAVHCFSATRHIERIADMATNVAEETIYMVSGDIVRHKHHLEEGNAH</sequence>
<evidence type="ECO:0000256" key="2">
    <source>
        <dbReference type="ARBA" id="ARBA00008107"/>
    </source>
</evidence>
<dbReference type="AlphaFoldDB" id="K5CEM5"/>
<comment type="similarity">
    <text evidence="2 8">Belongs to the PhoU family.</text>
</comment>
<comment type="function">
    <text evidence="7 8">Plays a role in the regulation of phosphate uptake.</text>
</comment>
<reference evidence="10 11" key="1">
    <citation type="journal article" date="2013" name="Mar. Genomics">
        <title>Expression of sulfatases in Rhodopirellula baltica and the diversity of sulfatases in the genus Rhodopirellula.</title>
        <authorList>
            <person name="Wegner C.E."/>
            <person name="Richter-Heitmann T."/>
            <person name="Klindworth A."/>
            <person name="Klockow C."/>
            <person name="Richter M."/>
            <person name="Achstetter T."/>
            <person name="Glockner F.O."/>
            <person name="Harder J."/>
        </authorList>
    </citation>
    <scope>NUCLEOTIDE SEQUENCE [LARGE SCALE GENOMIC DNA]</scope>
    <source>
        <strain evidence="10 11">SH28</strain>
    </source>
</reference>
<evidence type="ECO:0000256" key="3">
    <source>
        <dbReference type="ARBA" id="ARBA00011738"/>
    </source>
</evidence>
<dbReference type="GO" id="GO:0005737">
    <property type="term" value="C:cytoplasm"/>
    <property type="evidence" value="ECO:0007669"/>
    <property type="project" value="UniProtKB-SubCell"/>
</dbReference>
<dbReference type="PIRSF" id="PIRSF003107">
    <property type="entry name" value="PhoU"/>
    <property type="match status" value="1"/>
</dbReference>
<dbReference type="Gene3D" id="1.20.58.220">
    <property type="entry name" value="Phosphate transport system protein phou homolog 2, domain 2"/>
    <property type="match status" value="2"/>
</dbReference>
<accession>K5CEM5</accession>
<dbReference type="NCBIfam" id="TIGR02135">
    <property type="entry name" value="phoU_full"/>
    <property type="match status" value="1"/>
</dbReference>
<dbReference type="PANTHER" id="PTHR42930:SF3">
    <property type="entry name" value="PHOSPHATE-SPECIFIC TRANSPORT SYSTEM ACCESSORY PROTEIN PHOU"/>
    <property type="match status" value="1"/>
</dbReference>
<evidence type="ECO:0000256" key="6">
    <source>
        <dbReference type="ARBA" id="ARBA00022592"/>
    </source>
</evidence>
<evidence type="ECO:0000256" key="5">
    <source>
        <dbReference type="ARBA" id="ARBA00022490"/>
    </source>
</evidence>
<evidence type="ECO:0000256" key="4">
    <source>
        <dbReference type="ARBA" id="ARBA00022448"/>
    </source>
</evidence>
<dbReference type="SUPFAM" id="SSF109755">
    <property type="entry name" value="PhoU-like"/>
    <property type="match status" value="1"/>
</dbReference>
<dbReference type="PANTHER" id="PTHR42930">
    <property type="entry name" value="PHOSPHATE-SPECIFIC TRANSPORT SYSTEM ACCESSORY PROTEIN PHOU"/>
    <property type="match status" value="1"/>
</dbReference>
<dbReference type="Proteomes" id="UP000007993">
    <property type="component" value="Unassembled WGS sequence"/>
</dbReference>
<evidence type="ECO:0000259" key="9">
    <source>
        <dbReference type="Pfam" id="PF01895"/>
    </source>
</evidence>
<feature type="domain" description="PhoU" evidence="9">
    <location>
        <begin position="133"/>
        <end position="217"/>
    </location>
</feature>
<feature type="domain" description="PhoU" evidence="9">
    <location>
        <begin position="34"/>
        <end position="117"/>
    </location>
</feature>
<dbReference type="EMBL" id="AMCW01000066">
    <property type="protein sequence ID" value="EKK02250.1"/>
    <property type="molecule type" value="Genomic_DNA"/>
</dbReference>
<comment type="caution">
    <text evidence="10">The sequence shown here is derived from an EMBL/GenBank/DDBJ whole genome shotgun (WGS) entry which is preliminary data.</text>
</comment>
<dbReference type="Pfam" id="PF01895">
    <property type="entry name" value="PhoU"/>
    <property type="match status" value="2"/>
</dbReference>
<organism evidence="10 11">
    <name type="scientific">Rhodopirellula baltica SH28</name>
    <dbReference type="NCBI Taxonomy" id="993517"/>
    <lineage>
        <taxon>Bacteria</taxon>
        <taxon>Pseudomonadati</taxon>
        <taxon>Planctomycetota</taxon>
        <taxon>Planctomycetia</taxon>
        <taxon>Pirellulales</taxon>
        <taxon>Pirellulaceae</taxon>
        <taxon>Rhodopirellula</taxon>
    </lineage>
</organism>
<keyword evidence="4 8" id="KW-0813">Transport</keyword>
<dbReference type="GO" id="GO:0006817">
    <property type="term" value="P:phosphate ion transport"/>
    <property type="evidence" value="ECO:0007669"/>
    <property type="project" value="UniProtKB-KW"/>
</dbReference>
<keyword evidence="6 8" id="KW-0592">Phosphate transport</keyword>
<dbReference type="InterPro" id="IPR028366">
    <property type="entry name" value="PhoU"/>
</dbReference>
<proteinExistence type="inferred from homology"/>
<evidence type="ECO:0000256" key="8">
    <source>
        <dbReference type="PIRNR" id="PIRNR003107"/>
    </source>
</evidence>
<evidence type="ECO:0000313" key="11">
    <source>
        <dbReference type="Proteomes" id="UP000007993"/>
    </source>
</evidence>
<dbReference type="GO" id="GO:0045936">
    <property type="term" value="P:negative regulation of phosphate metabolic process"/>
    <property type="evidence" value="ECO:0007669"/>
    <property type="project" value="InterPro"/>
</dbReference>
<dbReference type="PATRIC" id="fig|993517.3.peg.2635"/>
<evidence type="ECO:0000256" key="1">
    <source>
        <dbReference type="ARBA" id="ARBA00004496"/>
    </source>
</evidence>
<dbReference type="FunFam" id="1.20.58.220:FF:000004">
    <property type="entry name" value="Phosphate-specific transport system accessory protein PhoU"/>
    <property type="match status" value="1"/>
</dbReference>
<dbReference type="InterPro" id="IPR038078">
    <property type="entry name" value="PhoU-like_sf"/>
</dbReference>
<dbReference type="InterPro" id="IPR026022">
    <property type="entry name" value="PhoU_dom"/>
</dbReference>
<evidence type="ECO:0000313" key="10">
    <source>
        <dbReference type="EMBL" id="EKK02250.1"/>
    </source>
</evidence>